<dbReference type="EC" id="2.7.13.3" evidence="3"/>
<dbReference type="Pfam" id="PF02518">
    <property type="entry name" value="HATPase_c"/>
    <property type="match status" value="1"/>
</dbReference>
<comment type="subcellular location">
    <subcellularLocation>
        <location evidence="2">Cell membrane</location>
        <topology evidence="2">Multi-pass membrane protein</topology>
    </subcellularLocation>
</comment>
<dbReference type="EMBL" id="FZNQ01000004">
    <property type="protein sequence ID" value="SNR38611.1"/>
    <property type="molecule type" value="Genomic_DNA"/>
</dbReference>
<keyword evidence="7 11" id="KW-0418">Kinase</keyword>
<keyword evidence="8" id="KW-0067">ATP-binding</keyword>
<dbReference type="SMART" id="SM00387">
    <property type="entry name" value="HATPase_c"/>
    <property type="match status" value="1"/>
</dbReference>
<evidence type="ECO:0000256" key="9">
    <source>
        <dbReference type="SAM" id="Phobius"/>
    </source>
</evidence>
<gene>
    <name evidence="11" type="ORF">SAMN06264855_104163</name>
</gene>
<keyword evidence="9" id="KW-1133">Transmembrane helix</keyword>
<dbReference type="InterPro" id="IPR003594">
    <property type="entry name" value="HATPase_dom"/>
</dbReference>
<dbReference type="InterPro" id="IPR003661">
    <property type="entry name" value="HisK_dim/P_dom"/>
</dbReference>
<dbReference type="AlphaFoldDB" id="A0A238VWQ1"/>
<dbReference type="GO" id="GO:0005524">
    <property type="term" value="F:ATP binding"/>
    <property type="evidence" value="ECO:0007669"/>
    <property type="project" value="UniProtKB-KW"/>
</dbReference>
<dbReference type="PROSITE" id="PS50109">
    <property type="entry name" value="HIS_KIN"/>
    <property type="match status" value="1"/>
</dbReference>
<evidence type="ECO:0000256" key="5">
    <source>
        <dbReference type="ARBA" id="ARBA00022679"/>
    </source>
</evidence>
<dbReference type="PANTHER" id="PTHR44936">
    <property type="entry name" value="SENSOR PROTEIN CREC"/>
    <property type="match status" value="1"/>
</dbReference>
<dbReference type="Pfam" id="PF00512">
    <property type="entry name" value="HisKA"/>
    <property type="match status" value="1"/>
</dbReference>
<keyword evidence="4" id="KW-1003">Cell membrane</keyword>
<dbReference type="InterPro" id="IPR050980">
    <property type="entry name" value="2C_sensor_his_kinase"/>
</dbReference>
<keyword evidence="9" id="KW-0472">Membrane</keyword>
<dbReference type="InterPro" id="IPR005467">
    <property type="entry name" value="His_kinase_dom"/>
</dbReference>
<evidence type="ECO:0000313" key="12">
    <source>
        <dbReference type="Proteomes" id="UP000198397"/>
    </source>
</evidence>
<keyword evidence="5" id="KW-0808">Transferase</keyword>
<accession>A0A238VWQ1</accession>
<evidence type="ECO:0000256" key="6">
    <source>
        <dbReference type="ARBA" id="ARBA00022741"/>
    </source>
</evidence>
<sequence length="308" mass="34151">MMNDTPSVPLDRPAAAIAGGYLLLATGWVVLTDLAFASMSPGFQPLDPTRLLYAWTLVAVSTLGVYLVAIRYRRRAGAVRSDLAISNQQLQVLSRVFRHNVRNDLNVVRGYTHLIEDRVDDEEVRRHLETIRETTDDVVAISEKLSVVEETSPRTPSGRVDLVNIVDDAVEDFEDEDVDITVIAPSEAWIRADSSVRYPVREVFENAIAHNDKPTCRVDARIDVNGTATYLEVRDNGPGIPENERQVLQAEEETPLSHASSIGLWLVKWMCELHGGTVRFDASDDGTTVRLRFNALADDPIDFAPSAG</sequence>
<evidence type="ECO:0000256" key="3">
    <source>
        <dbReference type="ARBA" id="ARBA00012438"/>
    </source>
</evidence>
<evidence type="ECO:0000256" key="8">
    <source>
        <dbReference type="ARBA" id="ARBA00022840"/>
    </source>
</evidence>
<feature type="domain" description="Histidine kinase" evidence="10">
    <location>
        <begin position="96"/>
        <end position="297"/>
    </location>
</feature>
<dbReference type="GO" id="GO:0000155">
    <property type="term" value="F:phosphorelay sensor kinase activity"/>
    <property type="evidence" value="ECO:0007669"/>
    <property type="project" value="InterPro"/>
</dbReference>
<evidence type="ECO:0000256" key="7">
    <source>
        <dbReference type="ARBA" id="ARBA00022777"/>
    </source>
</evidence>
<proteinExistence type="predicted"/>
<protein>
    <recommendedName>
        <fullName evidence="3">histidine kinase</fullName>
        <ecNumber evidence="3">2.7.13.3</ecNumber>
    </recommendedName>
</protein>
<evidence type="ECO:0000313" key="11">
    <source>
        <dbReference type="EMBL" id="SNR38611.1"/>
    </source>
</evidence>
<feature type="transmembrane region" description="Helical" evidence="9">
    <location>
        <begin position="12"/>
        <end position="31"/>
    </location>
</feature>
<dbReference type="GO" id="GO:0005886">
    <property type="term" value="C:plasma membrane"/>
    <property type="evidence" value="ECO:0007669"/>
    <property type="project" value="UniProtKB-SubCell"/>
</dbReference>
<comment type="catalytic activity">
    <reaction evidence="1">
        <text>ATP + protein L-histidine = ADP + protein N-phospho-L-histidine.</text>
        <dbReference type="EC" id="2.7.13.3"/>
    </reaction>
</comment>
<dbReference type="CDD" id="cd00075">
    <property type="entry name" value="HATPase"/>
    <property type="match status" value="1"/>
</dbReference>
<dbReference type="PANTHER" id="PTHR44936:SF10">
    <property type="entry name" value="SENSOR PROTEIN RSTB"/>
    <property type="match status" value="1"/>
</dbReference>
<dbReference type="Gene3D" id="3.30.565.10">
    <property type="entry name" value="Histidine kinase-like ATPase, C-terminal domain"/>
    <property type="match status" value="1"/>
</dbReference>
<dbReference type="InterPro" id="IPR036097">
    <property type="entry name" value="HisK_dim/P_sf"/>
</dbReference>
<dbReference type="SUPFAM" id="SSF55874">
    <property type="entry name" value="ATPase domain of HSP90 chaperone/DNA topoisomerase II/histidine kinase"/>
    <property type="match status" value="1"/>
</dbReference>
<dbReference type="Proteomes" id="UP000198397">
    <property type="component" value="Unassembled WGS sequence"/>
</dbReference>
<keyword evidence="12" id="KW-1185">Reference proteome</keyword>
<dbReference type="SUPFAM" id="SSF47384">
    <property type="entry name" value="Homodimeric domain of signal transducing histidine kinase"/>
    <property type="match status" value="1"/>
</dbReference>
<keyword evidence="9" id="KW-0812">Transmembrane</keyword>
<evidence type="ECO:0000259" key="10">
    <source>
        <dbReference type="PROSITE" id="PS50109"/>
    </source>
</evidence>
<evidence type="ECO:0000256" key="2">
    <source>
        <dbReference type="ARBA" id="ARBA00004651"/>
    </source>
</evidence>
<organism evidence="11 12">
    <name type="scientific">Halorubrum vacuolatum</name>
    <name type="common">Natronobacterium vacuolatum</name>
    <dbReference type="NCBI Taxonomy" id="63740"/>
    <lineage>
        <taxon>Archaea</taxon>
        <taxon>Methanobacteriati</taxon>
        <taxon>Methanobacteriota</taxon>
        <taxon>Stenosarchaea group</taxon>
        <taxon>Halobacteria</taxon>
        <taxon>Halobacteriales</taxon>
        <taxon>Haloferacaceae</taxon>
        <taxon>Halorubrum</taxon>
    </lineage>
</organism>
<evidence type="ECO:0000256" key="1">
    <source>
        <dbReference type="ARBA" id="ARBA00000085"/>
    </source>
</evidence>
<feature type="transmembrane region" description="Helical" evidence="9">
    <location>
        <begin position="51"/>
        <end position="70"/>
    </location>
</feature>
<dbReference type="InterPro" id="IPR036890">
    <property type="entry name" value="HATPase_C_sf"/>
</dbReference>
<evidence type="ECO:0000256" key="4">
    <source>
        <dbReference type="ARBA" id="ARBA00022475"/>
    </source>
</evidence>
<name>A0A238VWQ1_HALVU</name>
<keyword evidence="6" id="KW-0547">Nucleotide-binding</keyword>
<reference evidence="11 12" key="1">
    <citation type="submission" date="2017-06" db="EMBL/GenBank/DDBJ databases">
        <authorList>
            <person name="Kim H.J."/>
            <person name="Triplett B.A."/>
        </authorList>
    </citation>
    <scope>NUCLEOTIDE SEQUENCE [LARGE SCALE GENOMIC DNA]</scope>
    <source>
        <strain evidence="11 12">DSM 8800</strain>
    </source>
</reference>